<keyword evidence="6" id="KW-1185">Reference proteome</keyword>
<dbReference type="EMBL" id="CAACVR010000012">
    <property type="protein sequence ID" value="VEU21801.1"/>
    <property type="molecule type" value="Genomic_DNA"/>
</dbReference>
<gene>
    <name evidence="5" type="ORF">BRENAR_LOCUS2533</name>
</gene>
<dbReference type="GO" id="GO:0005829">
    <property type="term" value="C:cytosol"/>
    <property type="evidence" value="ECO:0007669"/>
    <property type="project" value="TreeGrafter"/>
</dbReference>
<evidence type="ECO:0000256" key="2">
    <source>
        <dbReference type="ARBA" id="ARBA00023186"/>
    </source>
</evidence>
<evidence type="ECO:0000256" key="1">
    <source>
        <dbReference type="ARBA" id="ARBA00006806"/>
    </source>
</evidence>
<dbReference type="GO" id="GO:0048487">
    <property type="term" value="F:beta-tubulin binding"/>
    <property type="evidence" value="ECO:0007669"/>
    <property type="project" value="InterPro"/>
</dbReference>
<proteinExistence type="inferred from homology"/>
<evidence type="ECO:0000313" key="5">
    <source>
        <dbReference type="EMBL" id="VEU21801.1"/>
    </source>
</evidence>
<dbReference type="GO" id="GO:0007021">
    <property type="term" value="P:tubulin complex assembly"/>
    <property type="evidence" value="ECO:0007669"/>
    <property type="project" value="UniProtKB-UniRule"/>
</dbReference>
<dbReference type="Pfam" id="PF02970">
    <property type="entry name" value="TBCA"/>
    <property type="match status" value="1"/>
</dbReference>
<keyword evidence="3" id="KW-0206">Cytoskeleton</keyword>
<keyword evidence="4" id="KW-0175">Coiled coil</keyword>
<comment type="subunit">
    <text evidence="3">Supercomplex made of cofactors A to E. Cofactors A and D function by capturing and stabilizing tubulin in a quasi-native conformation. Cofactor E binds to the cofactor D-tubulin complex; interaction with cofactor C then causes the release of tubulin polypeptides that are committed to the native state.</text>
</comment>
<dbReference type="FunCoup" id="A0A448YLN0">
    <property type="interactions" value="677"/>
</dbReference>
<reference evidence="5 6" key="1">
    <citation type="submission" date="2018-12" db="EMBL/GenBank/DDBJ databases">
        <authorList>
            <person name="Tiukova I."/>
            <person name="Dainat J."/>
        </authorList>
    </citation>
    <scope>NUCLEOTIDE SEQUENCE [LARGE SCALE GENOMIC DNA]</scope>
</reference>
<comment type="similarity">
    <text evidence="1 3">Belongs to the TBCA family.</text>
</comment>
<evidence type="ECO:0000256" key="3">
    <source>
        <dbReference type="RuleBase" id="RU364030"/>
    </source>
</evidence>
<evidence type="ECO:0000313" key="6">
    <source>
        <dbReference type="Proteomes" id="UP000290900"/>
    </source>
</evidence>
<dbReference type="SUPFAM" id="SSF46988">
    <property type="entry name" value="Tubulin chaperone cofactor A"/>
    <property type="match status" value="1"/>
</dbReference>
<dbReference type="OrthoDB" id="296187at2759"/>
<protein>
    <recommendedName>
        <fullName evidence="3">Tubulin-specific chaperone A</fullName>
    </recommendedName>
</protein>
<comment type="subcellular location">
    <subcellularLocation>
        <location evidence="3">Cytoplasm</location>
        <location evidence="3">Cytoskeleton</location>
    </subcellularLocation>
</comment>
<dbReference type="GO" id="GO:0005874">
    <property type="term" value="C:microtubule"/>
    <property type="evidence" value="ECO:0007669"/>
    <property type="project" value="UniProtKB-KW"/>
</dbReference>
<dbReference type="InParanoid" id="A0A448YLN0"/>
<dbReference type="GO" id="GO:0007023">
    <property type="term" value="P:post-chaperonin tubulin folding pathway"/>
    <property type="evidence" value="ECO:0007669"/>
    <property type="project" value="UniProtKB-UniRule"/>
</dbReference>
<keyword evidence="3" id="KW-0493">Microtubule</keyword>
<dbReference type="Proteomes" id="UP000290900">
    <property type="component" value="Unassembled WGS sequence"/>
</dbReference>
<keyword evidence="3" id="KW-0963">Cytoplasm</keyword>
<name>A0A448YLN0_BRENA</name>
<sequence length="104" mass="12098">MAPSQLQIKTNALQRLTKESVLYSEELKEHEEQVQKLEAQVESDKDNEELKYSLKTAIKIRDETSRMVPHIKAKIQEIVDDIKSYLKSNPSENDETVKKILEEI</sequence>
<dbReference type="STRING" id="13370.A0A448YLN0"/>
<feature type="coiled-coil region" evidence="4">
    <location>
        <begin position="13"/>
        <end position="47"/>
    </location>
</feature>
<dbReference type="PANTHER" id="PTHR21500">
    <property type="entry name" value="TUBULIN-SPECIFIC CHAPERONE A"/>
    <property type="match status" value="1"/>
</dbReference>
<dbReference type="AlphaFoldDB" id="A0A448YLN0"/>
<dbReference type="Gene3D" id="1.20.58.90">
    <property type="match status" value="1"/>
</dbReference>
<organism evidence="5 6">
    <name type="scientific">Brettanomyces naardenensis</name>
    <name type="common">Yeast</name>
    <dbReference type="NCBI Taxonomy" id="13370"/>
    <lineage>
        <taxon>Eukaryota</taxon>
        <taxon>Fungi</taxon>
        <taxon>Dikarya</taxon>
        <taxon>Ascomycota</taxon>
        <taxon>Saccharomycotina</taxon>
        <taxon>Pichiomycetes</taxon>
        <taxon>Pichiales</taxon>
        <taxon>Pichiaceae</taxon>
        <taxon>Brettanomyces</taxon>
    </lineage>
</organism>
<accession>A0A448YLN0</accession>
<dbReference type="InterPro" id="IPR036126">
    <property type="entry name" value="TBCA_sf"/>
</dbReference>
<keyword evidence="2 3" id="KW-0143">Chaperone</keyword>
<evidence type="ECO:0000256" key="4">
    <source>
        <dbReference type="SAM" id="Coils"/>
    </source>
</evidence>
<dbReference type="InterPro" id="IPR004226">
    <property type="entry name" value="TBCA"/>
</dbReference>
<dbReference type="PANTHER" id="PTHR21500:SF0">
    <property type="entry name" value="TUBULIN-SPECIFIC CHAPERONE A"/>
    <property type="match status" value="1"/>
</dbReference>